<dbReference type="EMBL" id="UOGC01000151">
    <property type="protein sequence ID" value="VAX23512.1"/>
    <property type="molecule type" value="Genomic_DNA"/>
</dbReference>
<dbReference type="AlphaFoldDB" id="A0A3B1C5Y5"/>
<keyword evidence="1" id="KW-0812">Transmembrane</keyword>
<keyword evidence="1" id="KW-0472">Membrane</keyword>
<evidence type="ECO:0000313" key="2">
    <source>
        <dbReference type="EMBL" id="VAX23512.1"/>
    </source>
</evidence>
<name>A0A3B1C5Y5_9ZZZZ</name>
<gene>
    <name evidence="2" type="ORF">MNBD_NITROSPINAE01-1890</name>
</gene>
<feature type="transmembrane region" description="Helical" evidence="1">
    <location>
        <begin position="20"/>
        <end position="40"/>
    </location>
</feature>
<proteinExistence type="predicted"/>
<sequence length="53" mass="6025">MDNEEDVKVSYWEVFLDDVGLLFFLGAAVYFALYIVWGAMEIASVSYSPLIVK</sequence>
<accession>A0A3B1C5Y5</accession>
<protein>
    <submittedName>
        <fullName evidence="2">Uncharacterized protein</fullName>
    </submittedName>
</protein>
<evidence type="ECO:0000256" key="1">
    <source>
        <dbReference type="SAM" id="Phobius"/>
    </source>
</evidence>
<keyword evidence="1" id="KW-1133">Transmembrane helix</keyword>
<reference evidence="2" key="1">
    <citation type="submission" date="2018-06" db="EMBL/GenBank/DDBJ databases">
        <authorList>
            <person name="Zhirakovskaya E."/>
        </authorList>
    </citation>
    <scope>NUCLEOTIDE SEQUENCE</scope>
</reference>
<organism evidence="2">
    <name type="scientific">hydrothermal vent metagenome</name>
    <dbReference type="NCBI Taxonomy" id="652676"/>
    <lineage>
        <taxon>unclassified sequences</taxon>
        <taxon>metagenomes</taxon>
        <taxon>ecological metagenomes</taxon>
    </lineage>
</organism>